<accession>A0A3S1ATX5</accession>
<comment type="caution">
    <text evidence="1">The sequence shown here is derived from an EMBL/GenBank/DDBJ whole genome shotgun (WGS) entry which is preliminary data.</text>
</comment>
<gene>
    <name evidence="1" type="ORF">EGW08_020232</name>
</gene>
<dbReference type="Proteomes" id="UP000271974">
    <property type="component" value="Unassembled WGS sequence"/>
</dbReference>
<dbReference type="EMBL" id="RQTK01001130">
    <property type="protein sequence ID" value="RUS72007.1"/>
    <property type="molecule type" value="Genomic_DNA"/>
</dbReference>
<proteinExistence type="predicted"/>
<evidence type="ECO:0000313" key="2">
    <source>
        <dbReference type="Proteomes" id="UP000271974"/>
    </source>
</evidence>
<sequence length="170" mass="18701">MAAHSDPGELQEAVTQRVMHVTECHVMADAEDLLRTCTRHMREMTLRLKTSDSGTCVVYNFRRKSLEDLKQMTELCRKEAENLESALLSHMEQNHPVLCRGRAAITDSGYCGSTPGSQVISGGVNGVNSGFIEPGSGHEQPATTHERPRAVYNTIDLVTAIQEQGDQSKC</sequence>
<keyword evidence="2" id="KW-1185">Reference proteome</keyword>
<dbReference type="AlphaFoldDB" id="A0A3S1ATX5"/>
<evidence type="ECO:0000313" key="1">
    <source>
        <dbReference type="EMBL" id="RUS72007.1"/>
    </source>
</evidence>
<reference evidence="1 2" key="1">
    <citation type="submission" date="2019-01" db="EMBL/GenBank/DDBJ databases">
        <title>A draft genome assembly of the solar-powered sea slug Elysia chlorotica.</title>
        <authorList>
            <person name="Cai H."/>
            <person name="Li Q."/>
            <person name="Fang X."/>
            <person name="Li J."/>
            <person name="Curtis N.E."/>
            <person name="Altenburger A."/>
            <person name="Shibata T."/>
            <person name="Feng M."/>
            <person name="Maeda T."/>
            <person name="Schwartz J.A."/>
            <person name="Shigenobu S."/>
            <person name="Lundholm N."/>
            <person name="Nishiyama T."/>
            <person name="Yang H."/>
            <person name="Hasebe M."/>
            <person name="Li S."/>
            <person name="Pierce S.K."/>
            <person name="Wang J."/>
        </authorList>
    </citation>
    <scope>NUCLEOTIDE SEQUENCE [LARGE SCALE GENOMIC DNA]</scope>
    <source>
        <strain evidence="1">EC2010</strain>
        <tissue evidence="1">Whole organism of an adult</tissue>
    </source>
</reference>
<name>A0A3S1ATX5_ELYCH</name>
<organism evidence="1 2">
    <name type="scientific">Elysia chlorotica</name>
    <name type="common">Eastern emerald elysia</name>
    <name type="synonym">Sea slug</name>
    <dbReference type="NCBI Taxonomy" id="188477"/>
    <lineage>
        <taxon>Eukaryota</taxon>
        <taxon>Metazoa</taxon>
        <taxon>Spiralia</taxon>
        <taxon>Lophotrochozoa</taxon>
        <taxon>Mollusca</taxon>
        <taxon>Gastropoda</taxon>
        <taxon>Heterobranchia</taxon>
        <taxon>Euthyneura</taxon>
        <taxon>Panpulmonata</taxon>
        <taxon>Sacoglossa</taxon>
        <taxon>Placobranchoidea</taxon>
        <taxon>Plakobranchidae</taxon>
        <taxon>Elysia</taxon>
    </lineage>
</organism>
<protein>
    <submittedName>
        <fullName evidence="1">Uncharacterized protein</fullName>
    </submittedName>
</protein>